<accession>A0A6A4WUY7</accession>
<protein>
    <submittedName>
        <fullName evidence="2">Uncharacterized protein</fullName>
    </submittedName>
</protein>
<keyword evidence="3" id="KW-1185">Reference proteome</keyword>
<reference evidence="2 3" key="1">
    <citation type="submission" date="2019-07" db="EMBL/GenBank/DDBJ databases">
        <title>Draft genome assembly of a fouling barnacle, Amphibalanus amphitrite (Darwin, 1854): The first reference genome for Thecostraca.</title>
        <authorList>
            <person name="Kim W."/>
        </authorList>
    </citation>
    <scope>NUCLEOTIDE SEQUENCE [LARGE SCALE GENOMIC DNA]</scope>
    <source>
        <strain evidence="2">SNU_AA5</strain>
        <tissue evidence="2">Soma without cirri and trophi</tissue>
    </source>
</reference>
<organism evidence="2 3">
    <name type="scientific">Amphibalanus amphitrite</name>
    <name type="common">Striped barnacle</name>
    <name type="synonym">Balanus amphitrite</name>
    <dbReference type="NCBI Taxonomy" id="1232801"/>
    <lineage>
        <taxon>Eukaryota</taxon>
        <taxon>Metazoa</taxon>
        <taxon>Ecdysozoa</taxon>
        <taxon>Arthropoda</taxon>
        <taxon>Crustacea</taxon>
        <taxon>Multicrustacea</taxon>
        <taxon>Cirripedia</taxon>
        <taxon>Thoracica</taxon>
        <taxon>Thoracicalcarea</taxon>
        <taxon>Balanomorpha</taxon>
        <taxon>Balanoidea</taxon>
        <taxon>Balanidae</taxon>
        <taxon>Amphibalaninae</taxon>
        <taxon>Amphibalanus</taxon>
    </lineage>
</organism>
<evidence type="ECO:0000313" key="3">
    <source>
        <dbReference type="Proteomes" id="UP000440578"/>
    </source>
</evidence>
<evidence type="ECO:0000256" key="1">
    <source>
        <dbReference type="SAM" id="Phobius"/>
    </source>
</evidence>
<comment type="caution">
    <text evidence="2">The sequence shown here is derived from an EMBL/GenBank/DDBJ whole genome shotgun (WGS) entry which is preliminary data.</text>
</comment>
<name>A0A6A4WUY7_AMPAM</name>
<dbReference type="EMBL" id="VIIS01000297">
    <property type="protein sequence ID" value="KAF0310635.1"/>
    <property type="molecule type" value="Genomic_DNA"/>
</dbReference>
<dbReference type="Proteomes" id="UP000440578">
    <property type="component" value="Unassembled WGS sequence"/>
</dbReference>
<feature type="transmembrane region" description="Helical" evidence="1">
    <location>
        <begin position="43"/>
        <end position="64"/>
    </location>
</feature>
<keyword evidence="1" id="KW-1133">Transmembrane helix</keyword>
<gene>
    <name evidence="2" type="ORF">FJT64_018429</name>
</gene>
<sequence length="117" mass="12346">MGNQVTSSDRGPAAVGTITVQPRMSMTDIGNLLDSDGNLQNELLVFAFAATLLATIPILLGNEFDVNIGLRRRREVLEGEMPAPLLTSGGRPLLCRPVCACVADTCAPCPGSACQCW</sequence>
<keyword evidence="1" id="KW-0812">Transmembrane</keyword>
<dbReference type="OrthoDB" id="6343076at2759"/>
<evidence type="ECO:0000313" key="2">
    <source>
        <dbReference type="EMBL" id="KAF0310635.1"/>
    </source>
</evidence>
<keyword evidence="1" id="KW-0472">Membrane</keyword>
<proteinExistence type="predicted"/>
<dbReference type="AlphaFoldDB" id="A0A6A4WUY7"/>